<organism evidence="1 2">
    <name type="scientific">Candidatus Liberibacter africanus PTSAPSY</name>
    <dbReference type="NCBI Taxonomy" id="1277257"/>
    <lineage>
        <taxon>Bacteria</taxon>
        <taxon>Pseudomonadati</taxon>
        <taxon>Pseudomonadota</taxon>
        <taxon>Alphaproteobacteria</taxon>
        <taxon>Hyphomicrobiales</taxon>
        <taxon>Rhizobiaceae</taxon>
        <taxon>Liberibacter</taxon>
    </lineage>
</organism>
<name>A0A0G3I5F7_LIBAF</name>
<accession>A0A0G3I5F7</accession>
<keyword evidence="2" id="KW-1185">Reference proteome</keyword>
<dbReference type="Pfam" id="PF19821">
    <property type="entry name" value="Phage_capsid_2"/>
    <property type="match status" value="1"/>
</dbReference>
<dbReference type="PATRIC" id="fig|1277257.4.peg.928"/>
<evidence type="ECO:0000313" key="2">
    <source>
        <dbReference type="Proteomes" id="UP000035503"/>
    </source>
</evidence>
<dbReference type="Proteomes" id="UP000035503">
    <property type="component" value="Chromosome"/>
</dbReference>
<gene>
    <name evidence="1" type="ORF">G293_04305</name>
</gene>
<evidence type="ECO:0000313" key="1">
    <source>
        <dbReference type="EMBL" id="AKK20480.1"/>
    </source>
</evidence>
<protein>
    <submittedName>
        <fullName evidence="1">Uncharacterized protein</fullName>
    </submittedName>
</protein>
<reference evidence="1 2" key="1">
    <citation type="journal article" date="2015" name="Genome Announc.">
        <title>Complete Genome Sequence of 'Candidatus Liberibacter africanus,' a Bacterium Associated with Citrus Huanglongbing.</title>
        <authorList>
            <person name="Lin H."/>
            <person name="Pietersen G."/>
            <person name="Han C."/>
            <person name="Read D.A."/>
            <person name="Lou B."/>
            <person name="Gupta G."/>
            <person name="Civerolo E.L."/>
        </authorList>
    </citation>
    <scope>NUCLEOTIDE SEQUENCE [LARGE SCALE GENOMIC DNA]</scope>
    <source>
        <strain evidence="1 2">PTSAPSY</strain>
    </source>
</reference>
<proteinExistence type="predicted"/>
<dbReference type="EMBL" id="CP004021">
    <property type="protein sequence ID" value="AKK20480.1"/>
    <property type="molecule type" value="Genomic_DNA"/>
</dbReference>
<dbReference type="STRING" id="1277257.G293_04305"/>
<dbReference type="InterPro" id="IPR045565">
    <property type="entry name" value="Phage_capsid_2"/>
</dbReference>
<sequence length="162" mass="18100">MVESKVAGCRAVVVMNFFHDMIVSHSDRLNLFKDPLLTRFDVINDNSLKDGYGNILSIKFYASNAIPGRSIKDNDGDGNPYWTEEKLGKGVKRLVPLFDRNAVILGIWKNIKKEVNFLDDNTMQLTYAMKMGATRINEKLVAKICVGETAGYGAPFKIPAKP</sequence>
<dbReference type="AlphaFoldDB" id="A0A0G3I5F7"/>
<dbReference type="KEGG" id="lau:G293_04305"/>